<protein>
    <submittedName>
        <fullName evidence="2">Uncharacterized protein</fullName>
    </submittedName>
</protein>
<keyword evidence="3" id="KW-1185">Reference proteome</keyword>
<evidence type="ECO:0000313" key="2">
    <source>
        <dbReference type="EMBL" id="OHF03375.1"/>
    </source>
</evidence>
<name>A0A1G4BPX9_9PEZI</name>
<gene>
    <name evidence="2" type="ORF">CORC01_01428</name>
</gene>
<dbReference type="AlphaFoldDB" id="A0A1G4BPX9"/>
<proteinExistence type="predicted"/>
<dbReference type="OrthoDB" id="203796at2759"/>
<feature type="region of interest" description="Disordered" evidence="1">
    <location>
        <begin position="90"/>
        <end position="125"/>
    </location>
</feature>
<organism evidence="2 3">
    <name type="scientific">Colletotrichum orchidophilum</name>
    <dbReference type="NCBI Taxonomy" id="1209926"/>
    <lineage>
        <taxon>Eukaryota</taxon>
        <taxon>Fungi</taxon>
        <taxon>Dikarya</taxon>
        <taxon>Ascomycota</taxon>
        <taxon>Pezizomycotina</taxon>
        <taxon>Sordariomycetes</taxon>
        <taxon>Hypocreomycetidae</taxon>
        <taxon>Glomerellales</taxon>
        <taxon>Glomerellaceae</taxon>
        <taxon>Colletotrichum</taxon>
    </lineage>
</organism>
<comment type="caution">
    <text evidence="2">The sequence shown here is derived from an EMBL/GenBank/DDBJ whole genome shotgun (WGS) entry which is preliminary data.</text>
</comment>
<reference evidence="2 3" key="1">
    <citation type="submission" date="2016-09" db="EMBL/GenBank/DDBJ databases">
        <authorList>
            <person name="Capua I."/>
            <person name="De Benedictis P."/>
            <person name="Joannis T."/>
            <person name="Lombin L.H."/>
            <person name="Cattoli G."/>
        </authorList>
    </citation>
    <scope>NUCLEOTIDE SEQUENCE [LARGE SCALE GENOMIC DNA]</scope>
    <source>
        <strain evidence="2 3">IMI 309357</strain>
    </source>
</reference>
<sequence length="421" mass="46178">MPTSYINTSRYLRMAATQSDGHSVVLQSPSLPELSANLPSPSELPAEPPLTTRTSPPPPASVPTSITSGPSSSLVTEKALLAGHSVDEDLKADSASTSEPPPYSSPSNSLETSISHDPRGIHGTPYYTGLPRLDYRLYSPPNFTLSSDCTTISSKADYLTASASALIGLIRSQACTPPKPLIHVKGNRGRTIDFDFKMNLMGLLVADDVSKRLDYIRCVAPGELAFRGGAKPDILPEVGDRELDEWCRRFIEDPAPIKSFALERVVANLDTLYIEGQIRSLIASTQYKGHINISFPVTHAKVKVNSIEKPSKIYMGMKNLFTSRHKYKVVQSIWPFATAKNGEEGRKCVVQSEEVWWREWRDSIQYAIAQKRGNGAYVTNEDKLEAIMEGKGKGVASIDWGGTGLELEEHANRGSDERRDA</sequence>
<dbReference type="PANTHER" id="PTHR37848">
    <property type="entry name" value="EXPRESSED PROTEIN"/>
    <property type="match status" value="1"/>
</dbReference>
<dbReference type="RefSeq" id="XP_022480511.1">
    <property type="nucleotide sequence ID" value="XM_022613083.1"/>
</dbReference>
<dbReference type="EMBL" id="MJBS01000007">
    <property type="protein sequence ID" value="OHF03375.1"/>
    <property type="molecule type" value="Genomic_DNA"/>
</dbReference>
<feature type="compositionally biased region" description="Low complexity" evidence="1">
    <location>
        <begin position="38"/>
        <end position="54"/>
    </location>
</feature>
<dbReference type="Proteomes" id="UP000176998">
    <property type="component" value="Unassembled WGS sequence"/>
</dbReference>
<evidence type="ECO:0000313" key="3">
    <source>
        <dbReference type="Proteomes" id="UP000176998"/>
    </source>
</evidence>
<dbReference type="GeneID" id="34554593"/>
<dbReference type="PANTHER" id="PTHR37848:SF1">
    <property type="entry name" value="SUN DOMAIN-CONTAINING PROTEIN"/>
    <property type="match status" value="1"/>
</dbReference>
<feature type="region of interest" description="Disordered" evidence="1">
    <location>
        <begin position="31"/>
        <end position="72"/>
    </location>
</feature>
<accession>A0A1G4BPX9</accession>
<evidence type="ECO:0000256" key="1">
    <source>
        <dbReference type="SAM" id="MobiDB-lite"/>
    </source>
</evidence>